<evidence type="ECO:0000313" key="1">
    <source>
        <dbReference type="EMBL" id="CEO51105.1"/>
    </source>
</evidence>
<gene>
    <name evidence="1" type="ORF">BN869_000007163_1</name>
</gene>
<sequence>MADMSSSFAQVDSGLEGDVSTFGQSLDAFGFSTLNPSQLQNSCVSVTIAKLLAFRDVHHFWRDTIGGDLPDAELTLDDIQELLRRTRWQFKWRAYKPEAGKSAYSLLLKDVYASKPDTGILWGTLYSRDGRPGHCVVSGPLANIGSLPRPTDKSLDTHMFTCYQSDTYGVNVEHEVQAADKLLLFFLYCPREAPQWKEYLDRSYRRMIERREDPLWQERWLETVNRALAALGVEPIPTFPASDGVGYRNGTPGTQLLSQLTAILASVGC</sequence>
<dbReference type="AlphaFoldDB" id="A0A0B7K7Y8"/>
<organism evidence="1">
    <name type="scientific">Bionectria ochroleuca</name>
    <name type="common">Gliocladium roseum</name>
    <dbReference type="NCBI Taxonomy" id="29856"/>
    <lineage>
        <taxon>Eukaryota</taxon>
        <taxon>Fungi</taxon>
        <taxon>Dikarya</taxon>
        <taxon>Ascomycota</taxon>
        <taxon>Pezizomycotina</taxon>
        <taxon>Sordariomycetes</taxon>
        <taxon>Hypocreomycetidae</taxon>
        <taxon>Hypocreales</taxon>
        <taxon>Bionectriaceae</taxon>
        <taxon>Clonostachys</taxon>
    </lineage>
</organism>
<reference evidence="1" key="1">
    <citation type="submission" date="2015-01" db="EMBL/GenBank/DDBJ databases">
        <authorList>
            <person name="Durling Mikael"/>
        </authorList>
    </citation>
    <scope>NUCLEOTIDE SEQUENCE</scope>
</reference>
<accession>A0A0B7K7Y8</accession>
<proteinExistence type="predicted"/>
<dbReference type="EMBL" id="CDPU01000021">
    <property type="protein sequence ID" value="CEO51105.1"/>
    <property type="molecule type" value="Genomic_DNA"/>
</dbReference>
<name>A0A0B7K7Y8_BIOOC</name>
<protein>
    <submittedName>
        <fullName evidence="1">Uncharacterized protein</fullName>
    </submittedName>
</protein>